<feature type="region of interest" description="Disordered" evidence="1">
    <location>
        <begin position="107"/>
        <end position="132"/>
    </location>
</feature>
<keyword evidence="3" id="KW-1185">Reference proteome</keyword>
<dbReference type="EMBL" id="LSSN01000507">
    <property type="protein sequence ID" value="OMJ23625.1"/>
    <property type="molecule type" value="Genomic_DNA"/>
</dbReference>
<dbReference type="OrthoDB" id="2400069at2759"/>
<dbReference type="AlphaFoldDB" id="A0A1R1Y9V8"/>
<name>A0A1R1Y9V8_9FUNG</name>
<protein>
    <submittedName>
        <fullName evidence="2">Uncharacterized protein</fullName>
    </submittedName>
</protein>
<evidence type="ECO:0000313" key="3">
    <source>
        <dbReference type="Proteomes" id="UP000187283"/>
    </source>
</evidence>
<dbReference type="Proteomes" id="UP000187283">
    <property type="component" value="Unassembled WGS sequence"/>
</dbReference>
<feature type="compositionally biased region" description="Basic and acidic residues" evidence="1">
    <location>
        <begin position="111"/>
        <end position="123"/>
    </location>
</feature>
<organism evidence="2 3">
    <name type="scientific">Smittium culicis</name>
    <dbReference type="NCBI Taxonomy" id="133412"/>
    <lineage>
        <taxon>Eukaryota</taxon>
        <taxon>Fungi</taxon>
        <taxon>Fungi incertae sedis</taxon>
        <taxon>Zoopagomycota</taxon>
        <taxon>Kickxellomycotina</taxon>
        <taxon>Harpellomycetes</taxon>
        <taxon>Harpellales</taxon>
        <taxon>Legeriomycetaceae</taxon>
        <taxon>Smittium</taxon>
    </lineage>
</organism>
<comment type="caution">
    <text evidence="2">The sequence shown here is derived from an EMBL/GenBank/DDBJ whole genome shotgun (WGS) entry which is preliminary data.</text>
</comment>
<evidence type="ECO:0000256" key="1">
    <source>
        <dbReference type="SAM" id="MobiDB-lite"/>
    </source>
</evidence>
<evidence type="ECO:0000313" key="2">
    <source>
        <dbReference type="EMBL" id="OMJ23625.1"/>
    </source>
</evidence>
<dbReference type="STRING" id="133412.A0A1R1Y9V8"/>
<reference evidence="2 3" key="1">
    <citation type="submission" date="2017-01" db="EMBL/GenBank/DDBJ databases">
        <authorList>
            <person name="Mah S.A."/>
            <person name="Swanson W.J."/>
            <person name="Moy G.W."/>
            <person name="Vacquier V.D."/>
        </authorList>
    </citation>
    <scope>NUCLEOTIDE SEQUENCE [LARGE SCALE GENOMIC DNA]</scope>
    <source>
        <strain evidence="2 3">GSMNP</strain>
    </source>
</reference>
<gene>
    <name evidence="2" type="ORF">AYI70_g2153</name>
</gene>
<sequence length="569" mass="63767">MRALLADIASTVTQVRQENLHKGIDLPGKPKKLVDSDTKPLMDQEKLDALIARKNPEKRARICKSFCGRQQFVPHTTFWSITKPAYVYQGAETSIDMGTVTENAGISVFRRPPDSGRIEGESKRRNHPPPPKQVITHLGVQINSREMILKAPSLKVRDLRRETSKLLNIGNISGPVAWTINGTKTFRTEKHRTLDAEIPYSFSYAHGTSDSEFEILEGATDQIFQRQSMGCSFGFKFLLQNMEYTGGIDAYQCQTAPSDFICTASEGSYRPINPNIFGQYSNTGIREEIWRCYFDQIIRNRRASIDTLPQNQHSPPSNVRTFSIEPCRCTEQVNSTNGMFSVGPNIRHAQLTIRTSRRGPIRYQLEQEAENLLKLVPRHQCYGCEFAEIQLEGSEEPICVSPMELDITGNTEGQTEQTDNNSDNTTIEIGDLVPRTSQPIDFPVATSTSISGSARPKKRKIPAVGKQTLESGNMEDQRRALQAQVDNPDELDNTQLIKEFFAALDDTSLTSFIRPSVDITPVINMIKLWGQSESLSDKELAANLCWLLAVTGFLRASDIHSIDDSKSFI</sequence>
<proteinExistence type="predicted"/>
<accession>A0A1R1Y9V8</accession>